<dbReference type="SMART" id="SM00267">
    <property type="entry name" value="GGDEF"/>
    <property type="match status" value="1"/>
</dbReference>
<sequence>MLGDQDRPSLRPTVLTIAAGLLCVAVAQVPSPESDAGTLLYLLPVVASVLTAAVAVPRIPAGFRRPWWWLLANLVLLLLGETVFAVLDLRGSQTWPTPGDACYLLGYVPVTVGLLSLNRQRTSTRYRGSLLDAAILSLSAATLFGVFVILPVASDSAQPLLARVVSSAYPVADVLLFFLVARLVTGPGARPPAFWLLVAATSSTIVADVAWNLQQLTTGGSESGRAVNVLWLLYYVGFAAAAVDARTPGHHVDASESTGGLTAPRLFVLAVAAALPSAVLVTMALTRRPVAVGWLAAGSVALIALVVGRVWDLLQRLRSQSRRLEALARTDPLTGLANRRTLEHELSRQCRADRGDEVFLALVDLDHFKRYNDSRGHQAGDDLLKAASAAWVESLGAGGFLARWGGEEFVAVVTGSATDAAHRFEALRRVVPDGQTCSVGVAQWVPGEAVDATLQRADAALYAAKAAGRDRCEVAAQPVG</sequence>
<feature type="transmembrane region" description="Helical" evidence="1">
    <location>
        <begin position="68"/>
        <end position="89"/>
    </location>
</feature>
<feature type="transmembrane region" description="Helical" evidence="1">
    <location>
        <begin position="291"/>
        <end position="314"/>
    </location>
</feature>
<feature type="transmembrane region" description="Helical" evidence="1">
    <location>
        <begin position="130"/>
        <end position="154"/>
    </location>
</feature>
<dbReference type="PANTHER" id="PTHR45138:SF24">
    <property type="entry name" value="DIGUANYLATE CYCLASE DGCC-RELATED"/>
    <property type="match status" value="1"/>
</dbReference>
<dbReference type="CDD" id="cd01949">
    <property type="entry name" value="GGDEF"/>
    <property type="match status" value="1"/>
</dbReference>
<feature type="transmembrane region" description="Helical" evidence="1">
    <location>
        <begin position="226"/>
        <end position="245"/>
    </location>
</feature>
<dbReference type="InterPro" id="IPR043128">
    <property type="entry name" value="Rev_trsase/Diguanyl_cyclase"/>
</dbReference>
<dbReference type="Proteomes" id="UP000238083">
    <property type="component" value="Unassembled WGS sequence"/>
</dbReference>
<feature type="transmembrane region" description="Helical" evidence="1">
    <location>
        <begin position="101"/>
        <end position="118"/>
    </location>
</feature>
<dbReference type="Gene3D" id="3.30.70.270">
    <property type="match status" value="1"/>
</dbReference>
<keyword evidence="4" id="KW-1185">Reference proteome</keyword>
<evidence type="ECO:0000313" key="4">
    <source>
        <dbReference type="Proteomes" id="UP000238083"/>
    </source>
</evidence>
<keyword evidence="1" id="KW-0472">Membrane</keyword>
<dbReference type="InterPro" id="IPR029787">
    <property type="entry name" value="Nucleotide_cyclase"/>
</dbReference>
<feature type="transmembrane region" description="Helical" evidence="1">
    <location>
        <begin position="12"/>
        <end position="30"/>
    </location>
</feature>
<dbReference type="SUPFAM" id="SSF55073">
    <property type="entry name" value="Nucleotide cyclase"/>
    <property type="match status" value="1"/>
</dbReference>
<protein>
    <submittedName>
        <fullName evidence="3">Diguanylate cyclase (GGDEF)-like protein</fullName>
    </submittedName>
</protein>
<dbReference type="GO" id="GO:0052621">
    <property type="term" value="F:diguanylate cyclase activity"/>
    <property type="evidence" value="ECO:0007669"/>
    <property type="project" value="TreeGrafter"/>
</dbReference>
<dbReference type="RefSeq" id="WP_106209003.1">
    <property type="nucleotide sequence ID" value="NZ_PVZF01000003.1"/>
</dbReference>
<gene>
    <name evidence="3" type="ORF">CLV37_103215</name>
</gene>
<dbReference type="NCBIfam" id="TIGR00254">
    <property type="entry name" value="GGDEF"/>
    <property type="match status" value="1"/>
</dbReference>
<name>A0A2T0R6I8_9ACTN</name>
<dbReference type="GO" id="GO:0005886">
    <property type="term" value="C:plasma membrane"/>
    <property type="evidence" value="ECO:0007669"/>
    <property type="project" value="TreeGrafter"/>
</dbReference>
<dbReference type="InterPro" id="IPR000160">
    <property type="entry name" value="GGDEF_dom"/>
</dbReference>
<dbReference type="AlphaFoldDB" id="A0A2T0R6I8"/>
<accession>A0A2T0R6I8</accession>
<feature type="domain" description="GGDEF" evidence="2">
    <location>
        <begin position="356"/>
        <end position="477"/>
    </location>
</feature>
<keyword evidence="1" id="KW-1133">Transmembrane helix</keyword>
<reference evidence="3 4" key="1">
    <citation type="submission" date="2018-03" db="EMBL/GenBank/DDBJ databases">
        <title>Genomic Encyclopedia of Archaeal and Bacterial Type Strains, Phase II (KMG-II): from individual species to whole genera.</title>
        <authorList>
            <person name="Goeker M."/>
        </authorList>
    </citation>
    <scope>NUCLEOTIDE SEQUENCE [LARGE SCALE GENOMIC DNA]</scope>
    <source>
        <strain evidence="3 4">DSM 19711</strain>
    </source>
</reference>
<evidence type="ECO:0000313" key="3">
    <source>
        <dbReference type="EMBL" id="PRY16784.1"/>
    </source>
</evidence>
<feature type="transmembrane region" description="Helical" evidence="1">
    <location>
        <begin position="36"/>
        <end position="56"/>
    </location>
</feature>
<dbReference type="PANTHER" id="PTHR45138">
    <property type="entry name" value="REGULATORY COMPONENTS OF SENSORY TRANSDUCTION SYSTEM"/>
    <property type="match status" value="1"/>
</dbReference>
<proteinExistence type="predicted"/>
<evidence type="ECO:0000259" key="2">
    <source>
        <dbReference type="PROSITE" id="PS50887"/>
    </source>
</evidence>
<dbReference type="GO" id="GO:0043709">
    <property type="term" value="P:cell adhesion involved in single-species biofilm formation"/>
    <property type="evidence" value="ECO:0007669"/>
    <property type="project" value="TreeGrafter"/>
</dbReference>
<comment type="caution">
    <text evidence="3">The sequence shown here is derived from an EMBL/GenBank/DDBJ whole genome shotgun (WGS) entry which is preliminary data.</text>
</comment>
<dbReference type="PROSITE" id="PS50887">
    <property type="entry name" value="GGDEF"/>
    <property type="match status" value="1"/>
</dbReference>
<keyword evidence="1" id="KW-0812">Transmembrane</keyword>
<dbReference type="InterPro" id="IPR050469">
    <property type="entry name" value="Diguanylate_Cyclase"/>
</dbReference>
<feature type="transmembrane region" description="Helical" evidence="1">
    <location>
        <begin position="193"/>
        <end position="214"/>
    </location>
</feature>
<dbReference type="GO" id="GO:1902201">
    <property type="term" value="P:negative regulation of bacterial-type flagellum-dependent cell motility"/>
    <property type="evidence" value="ECO:0007669"/>
    <property type="project" value="TreeGrafter"/>
</dbReference>
<feature type="transmembrane region" description="Helical" evidence="1">
    <location>
        <begin position="266"/>
        <end position="285"/>
    </location>
</feature>
<organism evidence="3 4">
    <name type="scientific">Kineococcus rhizosphaerae</name>
    <dbReference type="NCBI Taxonomy" id="559628"/>
    <lineage>
        <taxon>Bacteria</taxon>
        <taxon>Bacillati</taxon>
        <taxon>Actinomycetota</taxon>
        <taxon>Actinomycetes</taxon>
        <taxon>Kineosporiales</taxon>
        <taxon>Kineosporiaceae</taxon>
        <taxon>Kineococcus</taxon>
    </lineage>
</organism>
<dbReference type="Pfam" id="PF00990">
    <property type="entry name" value="GGDEF"/>
    <property type="match status" value="1"/>
</dbReference>
<dbReference type="OrthoDB" id="23692at2"/>
<evidence type="ECO:0000256" key="1">
    <source>
        <dbReference type="SAM" id="Phobius"/>
    </source>
</evidence>
<dbReference type="EMBL" id="PVZF01000003">
    <property type="protein sequence ID" value="PRY16784.1"/>
    <property type="molecule type" value="Genomic_DNA"/>
</dbReference>